<organism evidence="2 3">
    <name type="scientific">Ceratodon purpureus</name>
    <name type="common">Fire moss</name>
    <name type="synonym">Dicranum purpureum</name>
    <dbReference type="NCBI Taxonomy" id="3225"/>
    <lineage>
        <taxon>Eukaryota</taxon>
        <taxon>Viridiplantae</taxon>
        <taxon>Streptophyta</taxon>
        <taxon>Embryophyta</taxon>
        <taxon>Bryophyta</taxon>
        <taxon>Bryophytina</taxon>
        <taxon>Bryopsida</taxon>
        <taxon>Dicranidae</taxon>
        <taxon>Pseudoditrichales</taxon>
        <taxon>Ditrichaceae</taxon>
        <taxon>Ceratodon</taxon>
    </lineage>
</organism>
<dbReference type="Pfam" id="PF00646">
    <property type="entry name" value="F-box"/>
    <property type="match status" value="1"/>
</dbReference>
<keyword evidence="3" id="KW-1185">Reference proteome</keyword>
<accession>A0A8T0G874</accession>
<reference evidence="2" key="1">
    <citation type="submission" date="2020-06" db="EMBL/GenBank/DDBJ databases">
        <title>WGS assembly of Ceratodon purpureus strain R40.</title>
        <authorList>
            <person name="Carey S.B."/>
            <person name="Jenkins J."/>
            <person name="Shu S."/>
            <person name="Lovell J.T."/>
            <person name="Sreedasyam A."/>
            <person name="Maumus F."/>
            <person name="Tiley G.P."/>
            <person name="Fernandez-Pozo N."/>
            <person name="Barry K."/>
            <person name="Chen C."/>
            <person name="Wang M."/>
            <person name="Lipzen A."/>
            <person name="Daum C."/>
            <person name="Saski C.A."/>
            <person name="Payton A.C."/>
            <person name="Mcbreen J.C."/>
            <person name="Conrad R.E."/>
            <person name="Kollar L.M."/>
            <person name="Olsson S."/>
            <person name="Huttunen S."/>
            <person name="Landis J.B."/>
            <person name="Wickett N.J."/>
            <person name="Johnson M.G."/>
            <person name="Rensing S.A."/>
            <person name="Grimwood J."/>
            <person name="Schmutz J."/>
            <person name="Mcdaniel S.F."/>
        </authorList>
    </citation>
    <scope>NUCLEOTIDE SEQUENCE</scope>
    <source>
        <strain evidence="2">R40</strain>
    </source>
</reference>
<dbReference type="SMART" id="SM00256">
    <property type="entry name" value="FBOX"/>
    <property type="match status" value="1"/>
</dbReference>
<dbReference type="InterPro" id="IPR001810">
    <property type="entry name" value="F-box_dom"/>
</dbReference>
<dbReference type="Proteomes" id="UP000822688">
    <property type="component" value="Chromosome 12"/>
</dbReference>
<proteinExistence type="predicted"/>
<dbReference type="InterPro" id="IPR050796">
    <property type="entry name" value="SCF_F-box_component"/>
</dbReference>
<dbReference type="InterPro" id="IPR036047">
    <property type="entry name" value="F-box-like_dom_sf"/>
</dbReference>
<dbReference type="SUPFAM" id="SSF50965">
    <property type="entry name" value="Galactose oxidase, central domain"/>
    <property type="match status" value="1"/>
</dbReference>
<dbReference type="PROSITE" id="PS50181">
    <property type="entry name" value="FBOX"/>
    <property type="match status" value="1"/>
</dbReference>
<dbReference type="EMBL" id="CM026433">
    <property type="protein sequence ID" value="KAG0555453.1"/>
    <property type="molecule type" value="Genomic_DNA"/>
</dbReference>
<dbReference type="AlphaFoldDB" id="A0A8T0G874"/>
<feature type="domain" description="F-box" evidence="1">
    <location>
        <begin position="7"/>
        <end position="53"/>
    </location>
</feature>
<comment type="caution">
    <text evidence="2">The sequence shown here is derived from an EMBL/GenBank/DDBJ whole genome shotgun (WGS) entry which is preliminary data.</text>
</comment>
<dbReference type="InterPro" id="IPR011043">
    <property type="entry name" value="Gal_Oxase/kelch_b-propeller"/>
</dbReference>
<sequence>MSNREMDARWSQLPQDLVKKVLARLPLACVARARTVCKRWYSMVQTCHFLRMRREFHSSPEAYLFLYWERENGEVSMYNAAGKKWQPFFRLSFVPFMVCVPPIAGAGGLFCFACTESLLVCNFLTRKWRQIPPLQGFKPALNPWTFAHLVLDPDRLGYKILLGRYEYSHLGHRPSNFRIKLFDSRLSCWKAELSPPPPLEVSLRGSVGINSQSLSGHGTTSQVLGNILWCLDNEWRHVMAYDIELNLWIGEPIRLPRSFRSTWFPPCLLEHRGNLCLVGAQDVYGDASSRRIIVHTLDFQTNDWNETFYIPHEFYKELDSAPYIYKCFLHDDFICFITKDAGVLYSFRDGSFTTLPMTYTYNWSLLYLSESTLDPTWNVIL</sequence>
<dbReference type="SUPFAM" id="SSF81383">
    <property type="entry name" value="F-box domain"/>
    <property type="match status" value="1"/>
</dbReference>
<evidence type="ECO:0000259" key="1">
    <source>
        <dbReference type="PROSITE" id="PS50181"/>
    </source>
</evidence>
<evidence type="ECO:0000313" key="3">
    <source>
        <dbReference type="Proteomes" id="UP000822688"/>
    </source>
</evidence>
<evidence type="ECO:0000313" key="2">
    <source>
        <dbReference type="EMBL" id="KAG0555453.1"/>
    </source>
</evidence>
<dbReference type="PANTHER" id="PTHR31672">
    <property type="entry name" value="BNACNNG10540D PROTEIN"/>
    <property type="match status" value="1"/>
</dbReference>
<protein>
    <recommendedName>
        <fullName evidence="1">F-box domain-containing protein</fullName>
    </recommendedName>
</protein>
<dbReference type="Gene3D" id="1.20.1280.50">
    <property type="match status" value="1"/>
</dbReference>
<gene>
    <name evidence="2" type="ORF">KC19_12G170200</name>
</gene>
<name>A0A8T0G874_CERPU</name>